<accession>A0A1F6DWZ2</accession>
<dbReference type="PANTHER" id="PTHR19211:SF14">
    <property type="entry name" value="ATP-BINDING CASSETTE SUB-FAMILY F MEMBER 1"/>
    <property type="match status" value="1"/>
</dbReference>
<dbReference type="GO" id="GO:0055085">
    <property type="term" value="P:transmembrane transport"/>
    <property type="evidence" value="ECO:0007669"/>
    <property type="project" value="InterPro"/>
</dbReference>
<dbReference type="SMART" id="SM00382">
    <property type="entry name" value="AAA"/>
    <property type="match status" value="2"/>
</dbReference>
<reference evidence="7 8" key="1">
    <citation type="journal article" date="2016" name="Nat. Commun.">
        <title>Thousands of microbial genomes shed light on interconnected biogeochemical processes in an aquifer system.</title>
        <authorList>
            <person name="Anantharaman K."/>
            <person name="Brown C.T."/>
            <person name="Hug L.A."/>
            <person name="Sharon I."/>
            <person name="Castelle C.J."/>
            <person name="Probst A.J."/>
            <person name="Thomas B.C."/>
            <person name="Singh A."/>
            <person name="Wilkins M.J."/>
            <person name="Karaoz U."/>
            <person name="Brodie E.L."/>
            <person name="Williams K.H."/>
            <person name="Hubbard S.S."/>
            <person name="Banfield J.F."/>
        </authorList>
    </citation>
    <scope>NUCLEOTIDE SEQUENCE [LARGE SCALE GENOMIC DNA]</scope>
</reference>
<keyword evidence="2" id="KW-0677">Repeat</keyword>
<evidence type="ECO:0000256" key="4">
    <source>
        <dbReference type="ARBA" id="ARBA00022840"/>
    </source>
</evidence>
<dbReference type="EMBL" id="MFLK01000029">
    <property type="protein sequence ID" value="OGG65867.1"/>
    <property type="molecule type" value="Genomic_DNA"/>
</dbReference>
<feature type="coiled-coil region" evidence="5">
    <location>
        <begin position="255"/>
        <end position="282"/>
    </location>
</feature>
<dbReference type="InterPro" id="IPR017871">
    <property type="entry name" value="ABC_transporter-like_CS"/>
</dbReference>
<dbReference type="PANTHER" id="PTHR19211">
    <property type="entry name" value="ATP-BINDING TRANSPORT PROTEIN-RELATED"/>
    <property type="match status" value="1"/>
</dbReference>
<dbReference type="SUPFAM" id="SSF52540">
    <property type="entry name" value="P-loop containing nucleoside triphosphate hydrolases"/>
    <property type="match status" value="2"/>
</dbReference>
<evidence type="ECO:0000313" key="8">
    <source>
        <dbReference type="Proteomes" id="UP000177652"/>
    </source>
</evidence>
<dbReference type="Gene3D" id="3.40.50.300">
    <property type="entry name" value="P-loop containing nucleotide triphosphate hydrolases"/>
    <property type="match status" value="2"/>
</dbReference>
<evidence type="ECO:0000256" key="1">
    <source>
        <dbReference type="ARBA" id="ARBA00022448"/>
    </source>
</evidence>
<dbReference type="AlphaFoldDB" id="A0A1F6DWZ2"/>
<organism evidence="7 8">
    <name type="scientific">Candidatus Kaiserbacteria bacterium RIFCSPHIGHO2_02_FULL_55_20</name>
    <dbReference type="NCBI Taxonomy" id="1798497"/>
    <lineage>
        <taxon>Bacteria</taxon>
        <taxon>Candidatus Kaiseribacteriota</taxon>
    </lineage>
</organism>
<feature type="domain" description="ABC transporter" evidence="6">
    <location>
        <begin position="7"/>
        <end position="226"/>
    </location>
</feature>
<dbReference type="InterPro" id="IPR050611">
    <property type="entry name" value="ABCF"/>
</dbReference>
<dbReference type="CDD" id="cd03225">
    <property type="entry name" value="ABC_cobalt_CbiO_domain1"/>
    <property type="match status" value="1"/>
</dbReference>
<dbReference type="Proteomes" id="UP000177652">
    <property type="component" value="Unassembled WGS sequence"/>
</dbReference>
<dbReference type="InterPro" id="IPR027417">
    <property type="entry name" value="P-loop_NTPase"/>
</dbReference>
<keyword evidence="4" id="KW-0067">ATP-binding</keyword>
<proteinExistence type="predicted"/>
<dbReference type="PROSITE" id="PS50893">
    <property type="entry name" value="ABC_TRANSPORTER_2"/>
    <property type="match status" value="1"/>
</dbReference>
<evidence type="ECO:0000256" key="2">
    <source>
        <dbReference type="ARBA" id="ARBA00022737"/>
    </source>
</evidence>
<dbReference type="GO" id="GO:0005524">
    <property type="term" value="F:ATP binding"/>
    <property type="evidence" value="ECO:0007669"/>
    <property type="project" value="UniProtKB-KW"/>
</dbReference>
<keyword evidence="1" id="KW-0813">Transport</keyword>
<dbReference type="InterPro" id="IPR003593">
    <property type="entry name" value="AAA+_ATPase"/>
</dbReference>
<sequence>MAENTIVRFEDVSFEHGHHKQILDEVSFPIRRGGKITLMGQNGAGKSTLFGLITGALKPEDGTIHIERGLSIALSRQVIPRDELKLTVREFFQKVFPKKMYDIDPRIDDVLEVVHLKGHEKVHDRMMSTFSGGQQARLLLASALIQKPDLLLLDEPTNNLDKAGIVHLTKFLVEYEKTVIVISHDADFLNAFTHGVLYLDVHTHKVEQYVGNYSDVVLEISARVEKEAMKNAQMEKIIIAKKEKANYFAMKGGQLRLVAKRMRAAAAEAEEAKVEVRKEDKTIKSFHIPCQPNLSGELLHITSFKTIRNYKAVIKKKVVSLRKNQHLLLKGPNGIGKSTLLGSLANGEAEGATITKGVKVGYYRQDFSNLDFNSTVYEELAGVMAKEIEGDMRHVAAGFLITGDLIQTKVGHLSEGQKGLVAFARLVLMKPGLLILDEPTNHINFRHLPVIAKALNEYDGAMILVSHVPEFVAKIRIDDTLDLEK</sequence>
<dbReference type="STRING" id="1798497.A3D71_00665"/>
<dbReference type="GO" id="GO:0016887">
    <property type="term" value="F:ATP hydrolysis activity"/>
    <property type="evidence" value="ECO:0007669"/>
    <property type="project" value="InterPro"/>
</dbReference>
<evidence type="ECO:0000313" key="7">
    <source>
        <dbReference type="EMBL" id="OGG65867.1"/>
    </source>
</evidence>
<dbReference type="Pfam" id="PF00005">
    <property type="entry name" value="ABC_tran"/>
    <property type="match status" value="2"/>
</dbReference>
<evidence type="ECO:0000256" key="3">
    <source>
        <dbReference type="ARBA" id="ARBA00022741"/>
    </source>
</evidence>
<dbReference type="GO" id="GO:0016020">
    <property type="term" value="C:membrane"/>
    <property type="evidence" value="ECO:0007669"/>
    <property type="project" value="InterPro"/>
</dbReference>
<evidence type="ECO:0000256" key="5">
    <source>
        <dbReference type="SAM" id="Coils"/>
    </source>
</evidence>
<dbReference type="InterPro" id="IPR003439">
    <property type="entry name" value="ABC_transporter-like_ATP-bd"/>
</dbReference>
<keyword evidence="3" id="KW-0547">Nucleotide-binding</keyword>
<keyword evidence="5" id="KW-0175">Coiled coil</keyword>
<evidence type="ECO:0000259" key="6">
    <source>
        <dbReference type="PROSITE" id="PS50893"/>
    </source>
</evidence>
<dbReference type="PROSITE" id="PS00211">
    <property type="entry name" value="ABC_TRANSPORTER_1"/>
    <property type="match status" value="1"/>
</dbReference>
<name>A0A1F6DWZ2_9BACT</name>
<dbReference type="InterPro" id="IPR015856">
    <property type="entry name" value="ABC_transpr_CbiO/EcfA_su"/>
</dbReference>
<gene>
    <name evidence="7" type="ORF">A3D71_00665</name>
</gene>
<protein>
    <recommendedName>
        <fullName evidence="6">ABC transporter domain-containing protein</fullName>
    </recommendedName>
</protein>
<comment type="caution">
    <text evidence="7">The sequence shown here is derived from an EMBL/GenBank/DDBJ whole genome shotgun (WGS) entry which is preliminary data.</text>
</comment>